<evidence type="ECO:0000256" key="3">
    <source>
        <dbReference type="ARBA" id="ARBA00022801"/>
    </source>
</evidence>
<keyword evidence="3" id="KW-0378">Hydrolase</keyword>
<dbReference type="OrthoDB" id="10250730at2759"/>
<evidence type="ECO:0000256" key="2">
    <source>
        <dbReference type="ARBA" id="ARBA00022723"/>
    </source>
</evidence>
<dbReference type="InterPro" id="IPR051013">
    <property type="entry name" value="MBL_superfamily_lactonases"/>
</dbReference>
<evidence type="ECO:0000313" key="8">
    <source>
        <dbReference type="Proteomes" id="UP000247409"/>
    </source>
</evidence>
<keyword evidence="4" id="KW-0862">Zinc</keyword>
<comment type="caution">
    <text evidence="7">The sequence shown here is derived from an EMBL/GenBank/DDBJ whole genome shotgun (WGS) entry which is preliminary data.</text>
</comment>
<evidence type="ECO:0000256" key="4">
    <source>
        <dbReference type="ARBA" id="ARBA00022833"/>
    </source>
</evidence>
<feature type="domain" description="Metallo-beta-lactamase" evidence="6">
    <location>
        <begin position="77"/>
        <end position="295"/>
    </location>
</feature>
<evidence type="ECO:0000259" key="6">
    <source>
        <dbReference type="SMART" id="SM00849"/>
    </source>
</evidence>
<dbReference type="PANTHER" id="PTHR42978">
    <property type="entry name" value="QUORUM-QUENCHING LACTONASE YTNP-RELATED-RELATED"/>
    <property type="match status" value="1"/>
</dbReference>
<keyword evidence="2" id="KW-0479">Metal-binding</keyword>
<comment type="similarity">
    <text evidence="1">Belongs to the metallo-beta-lactamase superfamily.</text>
</comment>
<dbReference type="InterPro" id="IPR036866">
    <property type="entry name" value="RibonucZ/Hydroxyglut_hydro"/>
</dbReference>
<dbReference type="EMBL" id="NBIV01000077">
    <property type="protein sequence ID" value="PXF44958.1"/>
    <property type="molecule type" value="Genomic_DNA"/>
</dbReference>
<reference evidence="7 8" key="1">
    <citation type="journal article" date="2018" name="Mol. Biol. Evol.">
        <title>Analysis of the draft genome of the red seaweed Gracilariopsis chorda provides insights into genome size evolution in Rhodophyta.</title>
        <authorList>
            <person name="Lee J."/>
            <person name="Yang E.C."/>
            <person name="Graf L."/>
            <person name="Yang J.H."/>
            <person name="Qiu H."/>
            <person name="Zel Zion U."/>
            <person name="Chan C.X."/>
            <person name="Stephens T.G."/>
            <person name="Weber A.P.M."/>
            <person name="Boo G.H."/>
            <person name="Boo S.M."/>
            <person name="Kim K.M."/>
            <person name="Shin Y."/>
            <person name="Jung M."/>
            <person name="Lee S.J."/>
            <person name="Yim H.S."/>
            <person name="Lee J.H."/>
            <person name="Bhattacharya D."/>
            <person name="Yoon H.S."/>
        </authorList>
    </citation>
    <scope>NUCLEOTIDE SEQUENCE [LARGE SCALE GENOMIC DNA]</scope>
    <source>
        <strain evidence="7 8">SKKU-2015</strain>
        <tissue evidence="7">Whole body</tissue>
    </source>
</reference>
<dbReference type="GO" id="GO:0046872">
    <property type="term" value="F:metal ion binding"/>
    <property type="evidence" value="ECO:0007669"/>
    <property type="project" value="UniProtKB-KW"/>
</dbReference>
<name>A0A2V3IS55_9FLOR</name>
<dbReference type="GO" id="GO:0016787">
    <property type="term" value="F:hydrolase activity"/>
    <property type="evidence" value="ECO:0007669"/>
    <property type="project" value="UniProtKB-KW"/>
</dbReference>
<accession>A0A2V3IS55</accession>
<proteinExistence type="inferred from homology"/>
<protein>
    <recommendedName>
        <fullName evidence="6">Metallo-beta-lactamase domain-containing protein</fullName>
    </recommendedName>
</protein>
<dbReference type="SUPFAM" id="SSF56281">
    <property type="entry name" value="Metallo-hydrolase/oxidoreductase"/>
    <property type="match status" value="1"/>
</dbReference>
<evidence type="ECO:0000256" key="5">
    <source>
        <dbReference type="SAM" id="SignalP"/>
    </source>
</evidence>
<keyword evidence="8" id="KW-1185">Reference proteome</keyword>
<gene>
    <name evidence="7" type="ORF">BWQ96_05322</name>
</gene>
<dbReference type="AlphaFoldDB" id="A0A2V3IS55"/>
<dbReference type="Pfam" id="PF00753">
    <property type="entry name" value="Lactamase_B"/>
    <property type="match status" value="1"/>
</dbReference>
<sequence length="333" mass="36661">MLSTILCLAALCFSGANALSVCTANSPTFRFEFGKVKGTIVYDGPSFFSSNPFTVADSLVNDSYNSLFRESFPFEFSLNVAVFDLPEGRVMIDAGAFNSAERLPLIPGTSDAGRLVETLKSSGMHPSSIDYVLLTHGHADHVLGLIDEDGKRVFRKAEVLISKEEHMFWFADSVKLNDSVIPQPIVDQLARAYSDSVRPYLKGGKLRLVEERGCPLPSVRFIPTYGHTPFHNAIELHSEGERMVVAGDAWVSRADQLRNVEWGFVIDNEFGRAASSRRALLEEVAGSRALALSYHEQFPGVGHVTRNADGDFDWVGLNVGNLQRGARTKCDKQ</sequence>
<dbReference type="InterPro" id="IPR001279">
    <property type="entry name" value="Metallo-B-lactamas"/>
</dbReference>
<keyword evidence="5" id="KW-0732">Signal</keyword>
<dbReference type="Gene3D" id="3.60.15.10">
    <property type="entry name" value="Ribonuclease Z/Hydroxyacylglutathione hydrolase-like"/>
    <property type="match status" value="1"/>
</dbReference>
<dbReference type="Proteomes" id="UP000247409">
    <property type="component" value="Unassembled WGS sequence"/>
</dbReference>
<dbReference type="SMART" id="SM00849">
    <property type="entry name" value="Lactamase_B"/>
    <property type="match status" value="1"/>
</dbReference>
<evidence type="ECO:0000313" key="7">
    <source>
        <dbReference type="EMBL" id="PXF44958.1"/>
    </source>
</evidence>
<feature type="chain" id="PRO_5016085793" description="Metallo-beta-lactamase domain-containing protein" evidence="5">
    <location>
        <begin position="19"/>
        <end position="333"/>
    </location>
</feature>
<evidence type="ECO:0000256" key="1">
    <source>
        <dbReference type="ARBA" id="ARBA00007749"/>
    </source>
</evidence>
<organism evidence="7 8">
    <name type="scientific">Gracilariopsis chorda</name>
    <dbReference type="NCBI Taxonomy" id="448386"/>
    <lineage>
        <taxon>Eukaryota</taxon>
        <taxon>Rhodophyta</taxon>
        <taxon>Florideophyceae</taxon>
        <taxon>Rhodymeniophycidae</taxon>
        <taxon>Gracilariales</taxon>
        <taxon>Gracilariaceae</taxon>
        <taxon>Gracilariopsis</taxon>
    </lineage>
</organism>
<feature type="signal peptide" evidence="5">
    <location>
        <begin position="1"/>
        <end position="18"/>
    </location>
</feature>